<gene>
    <name evidence="2" type="ORF">MELLADRAFT_85582</name>
</gene>
<evidence type="ECO:0000313" key="3">
    <source>
        <dbReference type="Proteomes" id="UP000001072"/>
    </source>
</evidence>
<dbReference type="OrthoDB" id="10393073at2759"/>
<accession>F4SD66</accession>
<dbReference type="Proteomes" id="UP000001072">
    <property type="component" value="Unassembled WGS sequence"/>
</dbReference>
<dbReference type="InParanoid" id="F4SD66"/>
<sequence length="410" mass="45931">MIPDHSYRFDPNIPGVGKQAMLDWMLINRAMTPIRKNAHKNEVAQKVREAQPDLFPDPFSEEPLSLDCHSTASANSHQPELSAPTNVKEKGGVLRMKRSSSPGNPVPPKKRVVSGKSSLSKSTLRSKLPEPEALDQGVIRTDGKVKKKSVRYEGLPSPKAPGPQPTVLKEEKLQPFHLNSLERCPSNGISKLEDLKPFHNLQKPDAVPQRKANSSIVPSIIPLNSATHITKQESQQEPLVSLTPEDTTLLEQAGLSTYDNDLISFPDLDLFELENIDISPIVPDSQSLQITSNSSTAISNNESDANSSNHNLKRTGVNVFQDERRRSLQCNNLYIIVSTLEERMDSMEKKIDSLQELQERVAIVDEGIQVVRERIAWVEADTRKHIKSFKEVTETRMKNYEQKLEDSAQR</sequence>
<dbReference type="KEGG" id="mlr:MELLADRAFT_85582"/>
<protein>
    <submittedName>
        <fullName evidence="2">Uncharacterized protein</fullName>
    </submittedName>
</protein>
<dbReference type="AlphaFoldDB" id="F4SD66"/>
<organism evidence="3">
    <name type="scientific">Melampsora larici-populina (strain 98AG31 / pathotype 3-4-7)</name>
    <name type="common">Poplar leaf rust fungus</name>
    <dbReference type="NCBI Taxonomy" id="747676"/>
    <lineage>
        <taxon>Eukaryota</taxon>
        <taxon>Fungi</taxon>
        <taxon>Dikarya</taxon>
        <taxon>Basidiomycota</taxon>
        <taxon>Pucciniomycotina</taxon>
        <taxon>Pucciniomycetes</taxon>
        <taxon>Pucciniales</taxon>
        <taxon>Melampsoraceae</taxon>
        <taxon>Melampsora</taxon>
    </lineage>
</organism>
<dbReference type="EMBL" id="GL883238">
    <property type="protein sequence ID" value="EGF97413.1"/>
    <property type="molecule type" value="Genomic_DNA"/>
</dbReference>
<dbReference type="GeneID" id="18933887"/>
<dbReference type="VEuPathDB" id="FungiDB:MELLADRAFT_85582"/>
<dbReference type="HOGENOM" id="CLU_049472_0_0_1"/>
<feature type="compositionally biased region" description="Polar residues" evidence="1">
    <location>
        <begin position="68"/>
        <end position="85"/>
    </location>
</feature>
<proteinExistence type="predicted"/>
<feature type="region of interest" description="Disordered" evidence="1">
    <location>
        <begin position="53"/>
        <end position="166"/>
    </location>
</feature>
<reference evidence="3" key="1">
    <citation type="journal article" date="2011" name="Proc. Natl. Acad. Sci. U.S.A.">
        <title>Obligate biotrophy features unraveled by the genomic analysis of rust fungi.</title>
        <authorList>
            <person name="Duplessis S."/>
            <person name="Cuomo C.A."/>
            <person name="Lin Y.-C."/>
            <person name="Aerts A."/>
            <person name="Tisserant E."/>
            <person name="Veneault-Fourrey C."/>
            <person name="Joly D.L."/>
            <person name="Hacquard S."/>
            <person name="Amselem J."/>
            <person name="Cantarel B.L."/>
            <person name="Chiu R."/>
            <person name="Coutinho P.M."/>
            <person name="Feau N."/>
            <person name="Field M."/>
            <person name="Frey P."/>
            <person name="Gelhaye E."/>
            <person name="Goldberg J."/>
            <person name="Grabherr M.G."/>
            <person name="Kodira C.D."/>
            <person name="Kohler A."/>
            <person name="Kuees U."/>
            <person name="Lindquist E.A."/>
            <person name="Lucas S.M."/>
            <person name="Mago R."/>
            <person name="Mauceli E."/>
            <person name="Morin E."/>
            <person name="Murat C."/>
            <person name="Pangilinan J.L."/>
            <person name="Park R."/>
            <person name="Pearson M."/>
            <person name="Quesneville H."/>
            <person name="Rouhier N."/>
            <person name="Sakthikumar S."/>
            <person name="Salamov A.A."/>
            <person name="Schmutz J."/>
            <person name="Selles B."/>
            <person name="Shapiro H."/>
            <person name="Tanguay P."/>
            <person name="Tuskan G.A."/>
            <person name="Henrissat B."/>
            <person name="Van de Peer Y."/>
            <person name="Rouze P."/>
            <person name="Ellis J.G."/>
            <person name="Dodds P.N."/>
            <person name="Schein J.E."/>
            <person name="Zhong S."/>
            <person name="Hamelin R.C."/>
            <person name="Grigoriev I.V."/>
            <person name="Szabo L.J."/>
            <person name="Martin F."/>
        </authorList>
    </citation>
    <scope>NUCLEOTIDE SEQUENCE [LARGE SCALE GENOMIC DNA]</scope>
    <source>
        <strain evidence="3">98AG31 / pathotype 3-4-7</strain>
    </source>
</reference>
<keyword evidence="3" id="KW-1185">Reference proteome</keyword>
<evidence type="ECO:0000313" key="2">
    <source>
        <dbReference type="EMBL" id="EGF97413.1"/>
    </source>
</evidence>
<evidence type="ECO:0000256" key="1">
    <source>
        <dbReference type="SAM" id="MobiDB-lite"/>
    </source>
</evidence>
<name>F4SD66_MELLP</name>
<feature type="region of interest" description="Disordered" evidence="1">
    <location>
        <begin position="292"/>
        <end position="312"/>
    </location>
</feature>
<feature type="compositionally biased region" description="Low complexity" evidence="1">
    <location>
        <begin position="292"/>
        <end position="303"/>
    </location>
</feature>
<dbReference type="RefSeq" id="XP_007419315.1">
    <property type="nucleotide sequence ID" value="XM_007419253.1"/>
</dbReference>
<feature type="compositionally biased region" description="Low complexity" evidence="1">
    <location>
        <begin position="114"/>
        <end position="126"/>
    </location>
</feature>